<dbReference type="CDD" id="cd01949">
    <property type="entry name" value="GGDEF"/>
    <property type="match status" value="1"/>
</dbReference>
<proteinExistence type="predicted"/>
<evidence type="ECO:0000313" key="8">
    <source>
        <dbReference type="Proteomes" id="UP001056386"/>
    </source>
</evidence>
<dbReference type="PROSITE" id="PS50887">
    <property type="entry name" value="GGDEF"/>
    <property type="match status" value="1"/>
</dbReference>
<dbReference type="SUPFAM" id="SSF55073">
    <property type="entry name" value="Nucleotide cyclase"/>
    <property type="match status" value="1"/>
</dbReference>
<dbReference type="NCBIfam" id="TIGR00254">
    <property type="entry name" value="GGDEF"/>
    <property type="match status" value="1"/>
</dbReference>
<dbReference type="InterPro" id="IPR043128">
    <property type="entry name" value="Rev_trsase/Diguanyl_cyclase"/>
</dbReference>
<feature type="transmembrane region" description="Helical" evidence="3">
    <location>
        <begin position="149"/>
        <end position="169"/>
    </location>
</feature>
<evidence type="ECO:0000256" key="2">
    <source>
        <dbReference type="ARBA" id="ARBA00034247"/>
    </source>
</evidence>
<evidence type="ECO:0000259" key="4">
    <source>
        <dbReference type="PROSITE" id="PS50887"/>
    </source>
</evidence>
<evidence type="ECO:0000313" key="7">
    <source>
        <dbReference type="Proteomes" id="UP000594892"/>
    </source>
</evidence>
<dbReference type="InterPro" id="IPR000160">
    <property type="entry name" value="GGDEF_dom"/>
</dbReference>
<keyword evidence="3" id="KW-1133">Transmembrane helix</keyword>
<dbReference type="PANTHER" id="PTHR45138:SF9">
    <property type="entry name" value="DIGUANYLATE CYCLASE DGCM-RELATED"/>
    <property type="match status" value="1"/>
</dbReference>
<organism evidence="5 7">
    <name type="scientific">Burkholderia glumae</name>
    <name type="common">Pseudomonas glumae</name>
    <dbReference type="NCBI Taxonomy" id="337"/>
    <lineage>
        <taxon>Bacteria</taxon>
        <taxon>Pseudomonadati</taxon>
        <taxon>Pseudomonadota</taxon>
        <taxon>Betaproteobacteria</taxon>
        <taxon>Burkholderiales</taxon>
        <taxon>Burkholderiaceae</taxon>
        <taxon>Burkholderia</taxon>
    </lineage>
</organism>
<dbReference type="InterPro" id="IPR050469">
    <property type="entry name" value="Diguanylate_Cyclase"/>
</dbReference>
<keyword evidence="8" id="KW-1185">Reference proteome</keyword>
<feature type="transmembrane region" description="Helical" evidence="3">
    <location>
        <begin position="181"/>
        <end position="209"/>
    </location>
</feature>
<dbReference type="RefSeq" id="WP_012734474.1">
    <property type="nucleotide sequence ID" value="NZ_CP021074.1"/>
</dbReference>
<dbReference type="Gene3D" id="3.30.70.270">
    <property type="match status" value="1"/>
</dbReference>
<dbReference type="Proteomes" id="UP000594892">
    <property type="component" value="Chromosome 2"/>
</dbReference>
<dbReference type="Pfam" id="PF00990">
    <property type="entry name" value="GGDEF"/>
    <property type="match status" value="1"/>
</dbReference>
<reference evidence="5 7" key="1">
    <citation type="submission" date="2020-12" db="EMBL/GenBank/DDBJ databases">
        <title>FDA dAtabase for Regulatory Grade micrObial Sequences (FDA-ARGOS): Supporting development and validation of Infectious Disease Dx tests.</title>
        <authorList>
            <person name="Minogue T."/>
            <person name="Wolcott M."/>
            <person name="Wasieloski L."/>
            <person name="Aguilar W."/>
            <person name="Moore D."/>
            <person name="Jaissle J."/>
            <person name="Tallon L."/>
            <person name="Sadzewicz L."/>
            <person name="Zhao X."/>
            <person name="Boylan J."/>
            <person name="Ott S."/>
            <person name="Bowen H."/>
            <person name="Vavikolanu K."/>
            <person name="Mehta A."/>
            <person name="Aluvathingal J."/>
            <person name="Nadendla S."/>
            <person name="Yan Y."/>
            <person name="Sichtig H."/>
        </authorList>
    </citation>
    <scope>NUCLEOTIDE SEQUENCE [LARGE SCALE GENOMIC DNA]</scope>
    <source>
        <strain evidence="5 7">FDAARGOS_949</strain>
    </source>
</reference>
<keyword evidence="3" id="KW-0812">Transmembrane</keyword>
<name>A0AAQ0BTV0_BURGL</name>
<feature type="transmembrane region" description="Helical" evidence="3">
    <location>
        <begin position="59"/>
        <end position="80"/>
    </location>
</feature>
<evidence type="ECO:0000313" key="5">
    <source>
        <dbReference type="EMBL" id="QPQ91642.1"/>
    </source>
</evidence>
<comment type="catalytic activity">
    <reaction evidence="2">
        <text>2 GTP = 3',3'-c-di-GMP + 2 diphosphate</text>
        <dbReference type="Rhea" id="RHEA:24898"/>
        <dbReference type="ChEBI" id="CHEBI:33019"/>
        <dbReference type="ChEBI" id="CHEBI:37565"/>
        <dbReference type="ChEBI" id="CHEBI:58805"/>
        <dbReference type="EC" id="2.7.7.65"/>
    </reaction>
</comment>
<feature type="transmembrane region" description="Helical" evidence="3">
    <location>
        <begin position="6"/>
        <end position="25"/>
    </location>
</feature>
<protein>
    <recommendedName>
        <fullName evidence="1">diguanylate cyclase</fullName>
        <ecNumber evidence="1">2.7.7.65</ecNumber>
    </recommendedName>
</protein>
<dbReference type="PANTHER" id="PTHR45138">
    <property type="entry name" value="REGULATORY COMPONENTS OF SENSORY TRANSDUCTION SYSTEM"/>
    <property type="match status" value="1"/>
</dbReference>
<feature type="transmembrane region" description="Helical" evidence="3">
    <location>
        <begin position="92"/>
        <end position="110"/>
    </location>
</feature>
<dbReference type="GeneID" id="45696807"/>
<feature type="transmembrane region" description="Helical" evidence="3">
    <location>
        <begin position="37"/>
        <end position="53"/>
    </location>
</feature>
<gene>
    <name evidence="5" type="ORF">I6H06_21155</name>
    <name evidence="6" type="ORF">NFI99_16155</name>
</gene>
<evidence type="ECO:0000256" key="1">
    <source>
        <dbReference type="ARBA" id="ARBA00012528"/>
    </source>
</evidence>
<dbReference type="EC" id="2.7.7.65" evidence="1"/>
<feature type="domain" description="GGDEF" evidence="4">
    <location>
        <begin position="251"/>
        <end position="383"/>
    </location>
</feature>
<dbReference type="GO" id="GO:0052621">
    <property type="term" value="F:diguanylate cyclase activity"/>
    <property type="evidence" value="ECO:0007669"/>
    <property type="project" value="UniProtKB-EC"/>
</dbReference>
<dbReference type="Proteomes" id="UP001056386">
    <property type="component" value="Chromosome 1"/>
</dbReference>
<dbReference type="AlphaFoldDB" id="A0AAQ0BTV0"/>
<dbReference type="SMART" id="SM00267">
    <property type="entry name" value="GGDEF"/>
    <property type="match status" value="1"/>
</dbReference>
<accession>A0AAQ0BTV0</accession>
<dbReference type="InterPro" id="IPR029787">
    <property type="entry name" value="Nucleotide_cyclase"/>
</dbReference>
<evidence type="ECO:0000256" key="3">
    <source>
        <dbReference type="SAM" id="Phobius"/>
    </source>
</evidence>
<dbReference type="EMBL" id="CP065601">
    <property type="protein sequence ID" value="QPQ91642.1"/>
    <property type="molecule type" value="Genomic_DNA"/>
</dbReference>
<dbReference type="FunFam" id="3.30.70.270:FF:000001">
    <property type="entry name" value="Diguanylate cyclase domain protein"/>
    <property type="match status" value="1"/>
</dbReference>
<feature type="transmembrane region" description="Helical" evidence="3">
    <location>
        <begin position="116"/>
        <end position="137"/>
    </location>
</feature>
<evidence type="ECO:0000313" key="6">
    <source>
        <dbReference type="EMBL" id="USS46448.1"/>
    </source>
</evidence>
<sequence length="395" mass="42720">MSAITVALATTALFGLVMLVLLGSLVRTGAAGVREWFAANLMLSVSLALLLARGRMPDIFTVVLGNGMLVLSGVTLYAGYARFLGLPPRWPWLALFTGLTLPALVYWHYMADSIPTRVGITTSYTAIVCIAIAVIVIRRYRTGQSRYPYVATAGLAALFAISQILRGAYFMMLPGPVGAQAYLGTFNISLLCVGAAIMPVMSMCAIMMVHDSMQLAARRVIDHDFLTRALSRQRFEVVARARVRDAERDGTPLSLLLIDLDHFKSINDTYGHAGGDAVLREFAELMLQKLRGGDALGRLGGEEFAVLLPRTTLSDALRIADRLRDEVSRHTVETAAGLCSYSTSGGLASRMPGETFEQMSARADRALYDAKVSGRNRVCAHAGMSQSAIAQFDSV</sequence>
<dbReference type="EMBL" id="CP099587">
    <property type="protein sequence ID" value="USS46448.1"/>
    <property type="molecule type" value="Genomic_DNA"/>
</dbReference>
<reference evidence="6" key="2">
    <citation type="submission" date="2022-06" db="EMBL/GenBank/DDBJ databases">
        <title>Draft genome sequence of Burkholderia glumae strain GR20004 isolated from rice panicle showing bacterial panicle blight.</title>
        <authorList>
            <person name="Choi S.Y."/>
            <person name="Lee Y.H."/>
        </authorList>
    </citation>
    <scope>NUCLEOTIDE SEQUENCE</scope>
    <source>
        <strain evidence="6">GR20004</strain>
    </source>
</reference>
<keyword evidence="3" id="KW-0472">Membrane</keyword>